<organism evidence="1 2">
    <name type="scientific">Photobacterium profundum (strain SS9)</name>
    <dbReference type="NCBI Taxonomy" id="298386"/>
    <lineage>
        <taxon>Bacteria</taxon>
        <taxon>Pseudomonadati</taxon>
        <taxon>Pseudomonadota</taxon>
        <taxon>Gammaproteobacteria</taxon>
        <taxon>Vibrionales</taxon>
        <taxon>Vibrionaceae</taxon>
        <taxon>Photobacterium</taxon>
    </lineage>
</organism>
<reference evidence="2" key="1">
    <citation type="journal article" date="2005" name="Science">
        <title>Life at depth: Photobacterium profundum genome sequence and expression analysis.</title>
        <authorList>
            <person name="Vezzi A."/>
            <person name="Campanaro S."/>
            <person name="D'Angelo M."/>
            <person name="Simonato F."/>
            <person name="Vitulo N."/>
            <person name="Lauro F.M."/>
            <person name="Cestaro A."/>
            <person name="Malacrida G."/>
            <person name="Simionati B."/>
            <person name="Cannata N."/>
            <person name="Romualdi C."/>
            <person name="Bartlett D.H."/>
            <person name="Valle G."/>
        </authorList>
    </citation>
    <scope>NUCLEOTIDE SEQUENCE [LARGE SCALE GENOMIC DNA]</scope>
    <source>
        <strain evidence="2">ATCC BAA-1253 / SS9</strain>
    </source>
</reference>
<dbReference type="EMBL" id="CR378668">
    <property type="protein sequence ID" value="CAG20027.1"/>
    <property type="molecule type" value="Genomic_DNA"/>
</dbReference>
<gene>
    <name evidence="1" type="ordered locus">PBPRA1616</name>
</gene>
<accession>Q6LRP9</accession>
<keyword evidence="2" id="KW-1185">Reference proteome</keyword>
<dbReference type="AlphaFoldDB" id="Q6LRP9"/>
<dbReference type="RefSeq" id="WP_011218343.1">
    <property type="nucleotide sequence ID" value="NC_006370.1"/>
</dbReference>
<dbReference type="KEGG" id="ppr:PBPRA1616"/>
<dbReference type="HOGENOM" id="CLU_1804398_0_0_6"/>
<protein>
    <submittedName>
        <fullName evidence="1">Uncharacterized protein</fullName>
    </submittedName>
</protein>
<name>Q6LRP9_PHOPR</name>
<dbReference type="Proteomes" id="UP000000593">
    <property type="component" value="Chromosome 1"/>
</dbReference>
<sequence>MFWKKEKSFLDGLVIKMKSDVNLVEQLEKDIELYVSETDDSTEQALEIIYSVMSYEGLTYGEAVKTEKGREALYQLLLHRQWIAFQIELLRKEKAKSLGVEKVGYKKSTESIVVRRQMDSLLDQFISETSDYFKTELKEFDAK</sequence>
<evidence type="ECO:0000313" key="1">
    <source>
        <dbReference type="EMBL" id="CAG20027.1"/>
    </source>
</evidence>
<evidence type="ECO:0000313" key="2">
    <source>
        <dbReference type="Proteomes" id="UP000000593"/>
    </source>
</evidence>
<proteinExistence type="predicted"/>